<dbReference type="InterPro" id="IPR028098">
    <property type="entry name" value="Glyco_trans_4-like_N"/>
</dbReference>
<dbReference type="PANTHER" id="PTHR12526:SF638">
    <property type="entry name" value="SPORE COAT PROTEIN SA"/>
    <property type="match status" value="1"/>
</dbReference>
<keyword evidence="4" id="KW-1185">Reference proteome</keyword>
<evidence type="ECO:0000313" key="3">
    <source>
        <dbReference type="EMBL" id="KPV48840.1"/>
    </source>
</evidence>
<protein>
    <recommendedName>
        <fullName evidence="5">Glycosyltransferase subfamily 4-like N-terminal domain-containing protein</fullName>
    </recommendedName>
</protein>
<dbReference type="GO" id="GO:0016757">
    <property type="term" value="F:glycosyltransferase activity"/>
    <property type="evidence" value="ECO:0007669"/>
    <property type="project" value="InterPro"/>
</dbReference>
<name>A0A0P9F8U7_9CHLR</name>
<feature type="domain" description="Glycosyltransferase subfamily 4-like N-terminal" evidence="2">
    <location>
        <begin position="13"/>
        <end position="181"/>
    </location>
</feature>
<dbReference type="SUPFAM" id="SSF53756">
    <property type="entry name" value="UDP-Glycosyltransferase/glycogen phosphorylase"/>
    <property type="match status" value="1"/>
</dbReference>
<dbReference type="Pfam" id="PF13439">
    <property type="entry name" value="Glyco_transf_4"/>
    <property type="match status" value="1"/>
</dbReference>
<dbReference type="InterPro" id="IPR001296">
    <property type="entry name" value="Glyco_trans_1"/>
</dbReference>
<proteinExistence type="predicted"/>
<feature type="domain" description="Glycosyl transferase family 1" evidence="1">
    <location>
        <begin position="192"/>
        <end position="290"/>
    </location>
</feature>
<evidence type="ECO:0000313" key="4">
    <source>
        <dbReference type="Proteomes" id="UP000050509"/>
    </source>
</evidence>
<dbReference type="Gene3D" id="3.40.50.2000">
    <property type="entry name" value="Glycogen Phosphorylase B"/>
    <property type="match status" value="2"/>
</dbReference>
<organism evidence="3 4">
    <name type="scientific">Kouleothrix aurantiaca</name>
    <dbReference type="NCBI Taxonomy" id="186479"/>
    <lineage>
        <taxon>Bacteria</taxon>
        <taxon>Bacillati</taxon>
        <taxon>Chloroflexota</taxon>
        <taxon>Chloroflexia</taxon>
        <taxon>Chloroflexales</taxon>
        <taxon>Roseiflexineae</taxon>
        <taxon>Roseiflexaceae</taxon>
        <taxon>Kouleothrix</taxon>
    </lineage>
</organism>
<feature type="non-terminal residue" evidence="3">
    <location>
        <position position="290"/>
    </location>
</feature>
<evidence type="ECO:0008006" key="5">
    <source>
        <dbReference type="Google" id="ProtNLM"/>
    </source>
</evidence>
<sequence length="290" mass="30524">MRVLHIVEATIAGVRTHVQALATGLVQHGVQSEVACPLRRQNSFGDEQFVEYLTNAGIPIRPVAMQRSIDPRSDAAALHRLIAILRSTPYDLVHLHSSKAGFLGRLAARASGSRAAVVYSPHGLAFLGAGSAAKNQLFLQLERLAGQFCDRIIAVSPSERGLIISHGLAPAERVACIPNGVAAPKVPASSRAAVRAELGIPAGAPLIGTAARLAPQKNPGLFVAAAALVLQQQPAAHFVWCGGGELMAEARADAESRGIAHACHFLGHRDDAAAIVAAFDLFWLTSRYEG</sequence>
<evidence type="ECO:0000259" key="1">
    <source>
        <dbReference type="Pfam" id="PF00534"/>
    </source>
</evidence>
<reference evidence="3 4" key="1">
    <citation type="submission" date="2015-09" db="EMBL/GenBank/DDBJ databases">
        <title>Draft genome sequence of Kouleothrix aurantiaca JCM 19913.</title>
        <authorList>
            <person name="Hemp J."/>
        </authorList>
    </citation>
    <scope>NUCLEOTIDE SEQUENCE [LARGE SCALE GENOMIC DNA]</scope>
    <source>
        <strain evidence="3 4">COM-B</strain>
    </source>
</reference>
<evidence type="ECO:0000259" key="2">
    <source>
        <dbReference type="Pfam" id="PF13439"/>
    </source>
</evidence>
<accession>A0A0P9F8U7</accession>
<dbReference type="PANTHER" id="PTHR12526">
    <property type="entry name" value="GLYCOSYLTRANSFERASE"/>
    <property type="match status" value="1"/>
</dbReference>
<dbReference type="AlphaFoldDB" id="A0A0P9F8U7"/>
<dbReference type="EMBL" id="LJCR01002363">
    <property type="protein sequence ID" value="KPV48840.1"/>
    <property type="molecule type" value="Genomic_DNA"/>
</dbReference>
<comment type="caution">
    <text evidence="3">The sequence shown here is derived from an EMBL/GenBank/DDBJ whole genome shotgun (WGS) entry which is preliminary data.</text>
</comment>
<dbReference type="Proteomes" id="UP000050509">
    <property type="component" value="Unassembled WGS sequence"/>
</dbReference>
<dbReference type="Pfam" id="PF00534">
    <property type="entry name" value="Glycos_transf_1"/>
    <property type="match status" value="1"/>
</dbReference>
<gene>
    <name evidence="3" type="ORF">SE17_35910</name>
</gene>